<dbReference type="Pfam" id="PF13376">
    <property type="entry name" value="OmdA"/>
    <property type="match status" value="1"/>
</dbReference>
<comment type="caution">
    <text evidence="1">The sequence shown here is derived from an EMBL/GenBank/DDBJ whole genome shotgun (WGS) entry which is preliminary data.</text>
</comment>
<dbReference type="RefSeq" id="WP_252739658.1">
    <property type="nucleotide sequence ID" value="NZ_JAMXIB010000001.1"/>
</dbReference>
<dbReference type="Gene3D" id="2.40.30.100">
    <property type="entry name" value="AF2212/PG0164-like"/>
    <property type="match status" value="1"/>
</dbReference>
<dbReference type="Pfam" id="PF08922">
    <property type="entry name" value="DUF1905"/>
    <property type="match status" value="1"/>
</dbReference>
<name>A0ABT1ATM7_9FLAO</name>
<evidence type="ECO:0000313" key="1">
    <source>
        <dbReference type="EMBL" id="MCO5723276.1"/>
    </source>
</evidence>
<dbReference type="InterPro" id="IPR037079">
    <property type="entry name" value="AF2212/PG0164-like_sf"/>
</dbReference>
<organism evidence="1 2">
    <name type="scientific">Robiginitalea marina</name>
    <dbReference type="NCBI Taxonomy" id="2954105"/>
    <lineage>
        <taxon>Bacteria</taxon>
        <taxon>Pseudomonadati</taxon>
        <taxon>Bacteroidota</taxon>
        <taxon>Flavobacteriia</taxon>
        <taxon>Flavobacteriales</taxon>
        <taxon>Flavobacteriaceae</taxon>
        <taxon>Robiginitalea</taxon>
    </lineage>
</organism>
<protein>
    <submittedName>
        <fullName evidence="1">YdeI/OmpD-associated family protein</fullName>
    </submittedName>
</protein>
<reference evidence="1 2" key="1">
    <citation type="submission" date="2022-06" db="EMBL/GenBank/DDBJ databases">
        <authorList>
            <person name="Xuan X."/>
        </authorList>
    </citation>
    <scope>NUCLEOTIDE SEQUENCE [LARGE SCALE GENOMIC DNA]</scope>
    <source>
        <strain evidence="1 2">2V75</strain>
    </source>
</reference>
<sequence length="158" mass="17766">MPTEYVVEKFDSGMHFIRVDETTAVALTKNGNNRALCTLNGQVSFHCALMPKKEGGYFVNIGTTHCKKLRIKEGSRVSAVFSEDVSEYQFEMPEELREVLRSDPEADQRFHALSAGNQRSLMYLVAQVKSTDKRIERALKVAEKLKAGITSPRKILKG</sequence>
<gene>
    <name evidence="1" type="ORF">NG653_00310</name>
</gene>
<dbReference type="InterPro" id="IPR015018">
    <property type="entry name" value="DUF1905"/>
</dbReference>
<keyword evidence="2" id="KW-1185">Reference proteome</keyword>
<accession>A0ABT1ATM7</accession>
<evidence type="ECO:0000313" key="2">
    <source>
        <dbReference type="Proteomes" id="UP001206312"/>
    </source>
</evidence>
<dbReference type="EMBL" id="JAMXIB010000001">
    <property type="protein sequence ID" value="MCO5723276.1"/>
    <property type="molecule type" value="Genomic_DNA"/>
</dbReference>
<dbReference type="Proteomes" id="UP001206312">
    <property type="component" value="Unassembled WGS sequence"/>
</dbReference>
<proteinExistence type="predicted"/>